<proteinExistence type="predicted"/>
<evidence type="ECO:0000256" key="1">
    <source>
        <dbReference type="SAM" id="MobiDB-lite"/>
    </source>
</evidence>
<reference evidence="2" key="1">
    <citation type="submission" date="2020-06" db="EMBL/GenBank/DDBJ databases">
        <authorList>
            <person name="Li T."/>
            <person name="Hu X."/>
            <person name="Zhang T."/>
            <person name="Song X."/>
            <person name="Zhang H."/>
            <person name="Dai N."/>
            <person name="Sheng W."/>
            <person name="Hou X."/>
            <person name="Wei L."/>
        </authorList>
    </citation>
    <scope>NUCLEOTIDE SEQUENCE</scope>
    <source>
        <strain evidence="2">G01</strain>
        <tissue evidence="2">Leaf</tissue>
    </source>
</reference>
<evidence type="ECO:0000313" key="2">
    <source>
        <dbReference type="EMBL" id="KAL0297844.1"/>
    </source>
</evidence>
<gene>
    <name evidence="2" type="ORF">Sangu_3176800</name>
</gene>
<sequence length="96" mass="10739">MSMPAIATLAMEIPATARQGKPQTQIQRKRRRSSNDETTITNPRQNSQIPAAQNQRPNPAAPAPARSQRLLNQTNHCIDGLNNESNQRKKIQTIEQ</sequence>
<comment type="caution">
    <text evidence="2">The sequence shown here is derived from an EMBL/GenBank/DDBJ whole genome shotgun (WGS) entry which is preliminary data.</text>
</comment>
<dbReference type="EMBL" id="JACGWK010000557">
    <property type="protein sequence ID" value="KAL0297844.1"/>
    <property type="molecule type" value="Genomic_DNA"/>
</dbReference>
<accession>A0AAW2JTB5</accession>
<feature type="compositionally biased region" description="Low complexity" evidence="1">
    <location>
        <begin position="50"/>
        <end position="66"/>
    </location>
</feature>
<reference evidence="2" key="2">
    <citation type="journal article" date="2024" name="Plant">
        <title>Genomic evolution and insights into agronomic trait innovations of Sesamum species.</title>
        <authorList>
            <person name="Miao H."/>
            <person name="Wang L."/>
            <person name="Qu L."/>
            <person name="Liu H."/>
            <person name="Sun Y."/>
            <person name="Le M."/>
            <person name="Wang Q."/>
            <person name="Wei S."/>
            <person name="Zheng Y."/>
            <person name="Lin W."/>
            <person name="Duan Y."/>
            <person name="Cao H."/>
            <person name="Xiong S."/>
            <person name="Wang X."/>
            <person name="Wei L."/>
            <person name="Li C."/>
            <person name="Ma Q."/>
            <person name="Ju M."/>
            <person name="Zhao R."/>
            <person name="Li G."/>
            <person name="Mu C."/>
            <person name="Tian Q."/>
            <person name="Mei H."/>
            <person name="Zhang T."/>
            <person name="Gao T."/>
            <person name="Zhang H."/>
        </authorList>
    </citation>
    <scope>NUCLEOTIDE SEQUENCE</scope>
    <source>
        <strain evidence="2">G01</strain>
    </source>
</reference>
<organism evidence="2">
    <name type="scientific">Sesamum angustifolium</name>
    <dbReference type="NCBI Taxonomy" id="2727405"/>
    <lineage>
        <taxon>Eukaryota</taxon>
        <taxon>Viridiplantae</taxon>
        <taxon>Streptophyta</taxon>
        <taxon>Embryophyta</taxon>
        <taxon>Tracheophyta</taxon>
        <taxon>Spermatophyta</taxon>
        <taxon>Magnoliopsida</taxon>
        <taxon>eudicotyledons</taxon>
        <taxon>Gunneridae</taxon>
        <taxon>Pentapetalae</taxon>
        <taxon>asterids</taxon>
        <taxon>lamiids</taxon>
        <taxon>Lamiales</taxon>
        <taxon>Pedaliaceae</taxon>
        <taxon>Sesamum</taxon>
    </lineage>
</organism>
<name>A0AAW2JTB5_9LAMI</name>
<protein>
    <submittedName>
        <fullName evidence="2">Uncharacterized protein</fullName>
    </submittedName>
</protein>
<feature type="region of interest" description="Disordered" evidence="1">
    <location>
        <begin position="1"/>
        <end position="96"/>
    </location>
</feature>
<dbReference type="AlphaFoldDB" id="A0AAW2JTB5"/>
<feature type="compositionally biased region" description="Polar residues" evidence="1">
    <location>
        <begin position="36"/>
        <end position="49"/>
    </location>
</feature>